<dbReference type="Gene3D" id="1.10.260.40">
    <property type="entry name" value="lambda repressor-like DNA-binding domains"/>
    <property type="match status" value="1"/>
</dbReference>
<evidence type="ECO:0000256" key="1">
    <source>
        <dbReference type="SAM" id="MobiDB-lite"/>
    </source>
</evidence>
<dbReference type="GO" id="GO:0003677">
    <property type="term" value="F:DNA binding"/>
    <property type="evidence" value="ECO:0007669"/>
    <property type="project" value="InterPro"/>
</dbReference>
<gene>
    <name evidence="3" type="ORF">HG15A2_06370</name>
</gene>
<evidence type="ECO:0000259" key="2">
    <source>
        <dbReference type="PROSITE" id="PS50943"/>
    </source>
</evidence>
<feature type="compositionally biased region" description="Polar residues" evidence="1">
    <location>
        <begin position="1"/>
        <end position="14"/>
    </location>
</feature>
<dbReference type="InterPro" id="IPR010982">
    <property type="entry name" value="Lambda_DNA-bd_dom_sf"/>
</dbReference>
<dbReference type="EMBL" id="CP036263">
    <property type="protein sequence ID" value="QDS97376.1"/>
    <property type="molecule type" value="Genomic_DNA"/>
</dbReference>
<dbReference type="AlphaFoldDB" id="A0A517MR78"/>
<dbReference type="KEGG" id="amob:HG15A2_06370"/>
<proteinExistence type="predicted"/>
<dbReference type="InterPro" id="IPR001387">
    <property type="entry name" value="Cro/C1-type_HTH"/>
</dbReference>
<protein>
    <recommendedName>
        <fullName evidence="2">HTH cro/C1-type domain-containing protein</fullName>
    </recommendedName>
</protein>
<feature type="region of interest" description="Disordered" evidence="1">
    <location>
        <begin position="188"/>
        <end position="208"/>
    </location>
</feature>
<feature type="region of interest" description="Disordered" evidence="1">
    <location>
        <begin position="1"/>
        <end position="24"/>
    </location>
</feature>
<organism evidence="3 4">
    <name type="scientific">Adhaeretor mobilis</name>
    <dbReference type="NCBI Taxonomy" id="1930276"/>
    <lineage>
        <taxon>Bacteria</taxon>
        <taxon>Pseudomonadati</taxon>
        <taxon>Planctomycetota</taxon>
        <taxon>Planctomycetia</taxon>
        <taxon>Pirellulales</taxon>
        <taxon>Lacipirellulaceae</taxon>
        <taxon>Adhaeretor</taxon>
    </lineage>
</organism>
<feature type="domain" description="HTH cro/C1-type" evidence="2">
    <location>
        <begin position="66"/>
        <end position="120"/>
    </location>
</feature>
<reference evidence="3 4" key="1">
    <citation type="submission" date="2019-02" db="EMBL/GenBank/DDBJ databases">
        <title>Deep-cultivation of Planctomycetes and their phenomic and genomic characterization uncovers novel biology.</title>
        <authorList>
            <person name="Wiegand S."/>
            <person name="Jogler M."/>
            <person name="Boedeker C."/>
            <person name="Pinto D."/>
            <person name="Vollmers J."/>
            <person name="Rivas-Marin E."/>
            <person name="Kohn T."/>
            <person name="Peeters S.H."/>
            <person name="Heuer A."/>
            <person name="Rast P."/>
            <person name="Oberbeckmann S."/>
            <person name="Bunk B."/>
            <person name="Jeske O."/>
            <person name="Meyerdierks A."/>
            <person name="Storesund J.E."/>
            <person name="Kallscheuer N."/>
            <person name="Luecker S."/>
            <person name="Lage O.M."/>
            <person name="Pohl T."/>
            <person name="Merkel B.J."/>
            <person name="Hornburger P."/>
            <person name="Mueller R.-W."/>
            <person name="Bruemmer F."/>
            <person name="Labrenz M."/>
            <person name="Spormann A.M."/>
            <person name="Op den Camp H."/>
            <person name="Overmann J."/>
            <person name="Amann R."/>
            <person name="Jetten M.S.M."/>
            <person name="Mascher T."/>
            <person name="Medema M.H."/>
            <person name="Devos D.P."/>
            <person name="Kaster A.-K."/>
            <person name="Ovreas L."/>
            <person name="Rohde M."/>
            <person name="Galperin M.Y."/>
            <person name="Jogler C."/>
        </authorList>
    </citation>
    <scope>NUCLEOTIDE SEQUENCE [LARGE SCALE GENOMIC DNA]</scope>
    <source>
        <strain evidence="3 4">HG15A2</strain>
    </source>
</reference>
<dbReference type="SUPFAM" id="SSF47413">
    <property type="entry name" value="lambda repressor-like DNA-binding domains"/>
    <property type="match status" value="1"/>
</dbReference>
<accession>A0A517MR78</accession>
<dbReference type="Proteomes" id="UP000319852">
    <property type="component" value="Chromosome"/>
</dbReference>
<evidence type="ECO:0000313" key="4">
    <source>
        <dbReference type="Proteomes" id="UP000319852"/>
    </source>
</evidence>
<dbReference type="RefSeq" id="WP_218932292.1">
    <property type="nucleotide sequence ID" value="NZ_CP036263.1"/>
</dbReference>
<sequence length="208" mass="22717">MEMLNLSCNGTPLGNGNPVAGGNSLSNGRPLVSGSPLGAIVNEQDRSGESEAILKIAKPPEVSQRLSEVRQQQGVSVRSVARKLGVTMQEVRQQEQPDADIRLSDLLMWQQVLDVPLADLLVDDGAPLSPSVNQRASLLRVMKTAKALSENVKEAKSRRMAEMLVDQLIKVMPELEEVSAWHSVGQRRTQDEIGRTGERTIPDSLFND</sequence>
<feature type="compositionally biased region" description="Basic and acidic residues" evidence="1">
    <location>
        <begin position="188"/>
        <end position="201"/>
    </location>
</feature>
<keyword evidence="4" id="KW-1185">Reference proteome</keyword>
<dbReference type="SMART" id="SM00530">
    <property type="entry name" value="HTH_XRE"/>
    <property type="match status" value="1"/>
</dbReference>
<dbReference type="CDD" id="cd00093">
    <property type="entry name" value="HTH_XRE"/>
    <property type="match status" value="1"/>
</dbReference>
<name>A0A517MR78_9BACT</name>
<dbReference type="PROSITE" id="PS50943">
    <property type="entry name" value="HTH_CROC1"/>
    <property type="match status" value="1"/>
</dbReference>
<evidence type="ECO:0000313" key="3">
    <source>
        <dbReference type="EMBL" id="QDS97376.1"/>
    </source>
</evidence>